<dbReference type="InterPro" id="IPR025154">
    <property type="entry name" value="Put_metallopeptidase_dom"/>
</dbReference>
<accession>A0ABU1MWA3</accession>
<proteinExistence type="predicted"/>
<evidence type="ECO:0000313" key="3">
    <source>
        <dbReference type="EMBL" id="MDR6530186.1"/>
    </source>
</evidence>
<keyword evidence="4" id="KW-1185">Reference proteome</keyword>
<evidence type="ECO:0000313" key="4">
    <source>
        <dbReference type="Proteomes" id="UP001262754"/>
    </source>
</evidence>
<dbReference type="Pfam" id="PF09967">
    <property type="entry name" value="DUF2201"/>
    <property type="match status" value="1"/>
</dbReference>
<feature type="domain" description="Putative metallopeptidase" evidence="2">
    <location>
        <begin position="229"/>
        <end position="482"/>
    </location>
</feature>
<dbReference type="RefSeq" id="WP_163233143.1">
    <property type="nucleotide sequence ID" value="NZ_BMLD01000008.1"/>
</dbReference>
<comment type="caution">
    <text evidence="3">The sequence shown here is derived from an EMBL/GenBank/DDBJ whole genome shotgun (WGS) entry which is preliminary data.</text>
</comment>
<name>A0ABU1MWA3_9CAUL</name>
<evidence type="ECO:0000259" key="2">
    <source>
        <dbReference type="Pfam" id="PF13203"/>
    </source>
</evidence>
<dbReference type="PANTHER" id="PTHR38730:SF1">
    <property type="entry name" value="SLL7028 PROTEIN"/>
    <property type="match status" value="1"/>
</dbReference>
<feature type="domain" description="VWA-like" evidence="1">
    <location>
        <begin position="497"/>
        <end position="587"/>
    </location>
</feature>
<organism evidence="3 4">
    <name type="scientific">Caulobacter rhizosphaerae</name>
    <dbReference type="NCBI Taxonomy" id="2010972"/>
    <lineage>
        <taxon>Bacteria</taxon>
        <taxon>Pseudomonadati</taxon>
        <taxon>Pseudomonadota</taxon>
        <taxon>Alphaproteobacteria</taxon>
        <taxon>Caulobacterales</taxon>
        <taxon>Caulobacteraceae</taxon>
        <taxon>Caulobacter</taxon>
    </lineage>
</organism>
<dbReference type="EMBL" id="JAVDRL010000003">
    <property type="protein sequence ID" value="MDR6530186.1"/>
    <property type="molecule type" value="Genomic_DNA"/>
</dbReference>
<evidence type="ECO:0000259" key="1">
    <source>
        <dbReference type="Pfam" id="PF09967"/>
    </source>
</evidence>
<dbReference type="Pfam" id="PF13203">
    <property type="entry name" value="DUF2201_N"/>
    <property type="match status" value="1"/>
</dbReference>
<dbReference type="Proteomes" id="UP001262754">
    <property type="component" value="Unassembled WGS sequence"/>
</dbReference>
<protein>
    <submittedName>
        <fullName evidence="3">Metal-dependent peptidase</fullName>
    </submittedName>
</protein>
<reference evidence="3 4" key="1">
    <citation type="submission" date="2023-07" db="EMBL/GenBank/DDBJ databases">
        <title>Sorghum-associated microbial communities from plants grown in Nebraska, USA.</title>
        <authorList>
            <person name="Schachtman D."/>
        </authorList>
    </citation>
    <scope>NUCLEOTIDE SEQUENCE [LARGE SCALE GENOMIC DNA]</scope>
    <source>
        <strain evidence="3 4">DS2154</strain>
    </source>
</reference>
<dbReference type="InterPro" id="IPR018698">
    <property type="entry name" value="VWA-like_dom"/>
</dbReference>
<gene>
    <name evidence="3" type="ORF">J2800_000922</name>
</gene>
<dbReference type="PANTHER" id="PTHR38730">
    <property type="entry name" value="SLL7028 PROTEIN"/>
    <property type="match status" value="1"/>
</dbReference>
<sequence length="624" mass="68955">MSKARKDPPKENIRAIEAGVNLLRAHPLFGALGLDRWWTPHLKGEPFSPKGYARLHSHPHDHRQREGFATTVEANPWQRATPEEWAHVLGQALLHIYLCHADPERSDDAWPVACEVVAEEFLRALDVGRRPEALRPADLPSLGRDVESVANALREGGASLLALYGGVGLAAGAPSFTFTSGLPPLPAKVRRERQEILAAAIRASVVKAISAAGDTARGVSTAQRNPNSMAQRARSWFVASYPLLGALAAAFEIVEDAALCELHDIAVAAVDSELRRVYINPKFAWTYPGMQFVMAHELLHVGLRHEARRQGREPYLWNVACDYVINGWLVEMGVGEFPTDDLLLDPELGFEKESAEAIYDRIVGDLRLTRRLNKARTLRGQGKVDIISERPPAWWSGPGTDLDAFYRRALADGLDLHVASGTRGLLPGDLVEEIRAIQQRPIPWDVQLGQWMDAFFPPLEAKRSFARASRRQASTPDIPRPIWLRPEERLAARTFGVVLDTSGSMPPRLLARALGAIASYALSREVPRVRVLQCDAGVHDMGYVEPETLLGQVEVRGRGGTVLQPAITRLEADARFPKDAPILVITDGGCDALSIRREHAFLMPEGARLPFHTRAPRFAFERGD</sequence>